<sequence>MMRIFLMGFYEDEEKEENQPSVLLQDIIGHWAEGDIRALVQRGVIRGYEDMTFRPE</sequence>
<evidence type="ECO:0000259" key="1">
    <source>
        <dbReference type="PROSITE" id="PS51272"/>
    </source>
</evidence>
<accession>A0ABQ1G115</accession>
<keyword evidence="3" id="KW-1185">Reference proteome</keyword>
<organism evidence="2 3">
    <name type="scientific">Paenibacillus physcomitrellae</name>
    <dbReference type="NCBI Taxonomy" id="1619311"/>
    <lineage>
        <taxon>Bacteria</taxon>
        <taxon>Bacillati</taxon>
        <taxon>Bacillota</taxon>
        <taxon>Bacilli</taxon>
        <taxon>Bacillales</taxon>
        <taxon>Paenibacillaceae</taxon>
        <taxon>Paenibacillus</taxon>
    </lineage>
</organism>
<dbReference type="EMBL" id="BMHF01000005">
    <property type="protein sequence ID" value="GGA34328.1"/>
    <property type="molecule type" value="Genomic_DNA"/>
</dbReference>
<dbReference type="PROSITE" id="PS51272">
    <property type="entry name" value="SLH"/>
    <property type="match status" value="1"/>
</dbReference>
<gene>
    <name evidence="2" type="ORF">GCM10010917_19510</name>
</gene>
<dbReference type="InterPro" id="IPR001119">
    <property type="entry name" value="SLH_dom"/>
</dbReference>
<dbReference type="Pfam" id="PF00395">
    <property type="entry name" value="SLH"/>
    <property type="match status" value="1"/>
</dbReference>
<dbReference type="Proteomes" id="UP000609323">
    <property type="component" value="Unassembled WGS sequence"/>
</dbReference>
<reference evidence="3" key="1">
    <citation type="journal article" date="2019" name="Int. J. Syst. Evol. Microbiol.">
        <title>The Global Catalogue of Microorganisms (GCM) 10K type strain sequencing project: providing services to taxonomists for standard genome sequencing and annotation.</title>
        <authorList>
            <consortium name="The Broad Institute Genomics Platform"/>
            <consortium name="The Broad Institute Genome Sequencing Center for Infectious Disease"/>
            <person name="Wu L."/>
            <person name="Ma J."/>
        </authorList>
    </citation>
    <scope>NUCLEOTIDE SEQUENCE [LARGE SCALE GENOMIC DNA]</scope>
    <source>
        <strain evidence="3">CGMCC 1.15044</strain>
    </source>
</reference>
<evidence type="ECO:0000313" key="2">
    <source>
        <dbReference type="EMBL" id="GGA34328.1"/>
    </source>
</evidence>
<comment type="caution">
    <text evidence="2">The sequence shown here is derived from an EMBL/GenBank/DDBJ whole genome shotgun (WGS) entry which is preliminary data.</text>
</comment>
<dbReference type="RefSeq" id="WP_094094835.1">
    <property type="nucleotide sequence ID" value="NZ_BMHF01000005.1"/>
</dbReference>
<evidence type="ECO:0000313" key="3">
    <source>
        <dbReference type="Proteomes" id="UP000609323"/>
    </source>
</evidence>
<protein>
    <recommendedName>
        <fullName evidence="1">SLH domain-containing protein</fullName>
    </recommendedName>
</protein>
<feature type="domain" description="SLH" evidence="1">
    <location>
        <begin position="19"/>
        <end position="56"/>
    </location>
</feature>
<proteinExistence type="predicted"/>
<name>A0ABQ1G115_9BACL</name>